<evidence type="ECO:0000313" key="2">
    <source>
        <dbReference type="EMBL" id="MBD3325653.1"/>
    </source>
</evidence>
<protein>
    <recommendedName>
        <fullName evidence="4">DUF5666 domain-containing protein</fullName>
    </recommendedName>
</protein>
<keyword evidence="1" id="KW-0732">Signal</keyword>
<proteinExistence type="predicted"/>
<accession>A0A9D5JWY7</accession>
<evidence type="ECO:0008006" key="4">
    <source>
        <dbReference type="Google" id="ProtNLM"/>
    </source>
</evidence>
<feature type="chain" id="PRO_5038986570" description="DUF5666 domain-containing protein" evidence="1">
    <location>
        <begin position="23"/>
        <end position="230"/>
    </location>
</feature>
<name>A0A9D5JWY7_9BACT</name>
<feature type="signal peptide" evidence="1">
    <location>
        <begin position="1"/>
        <end position="22"/>
    </location>
</feature>
<reference evidence="2" key="1">
    <citation type="submission" date="2019-11" db="EMBL/GenBank/DDBJ databases">
        <title>Microbial mats filling the niche in hypersaline microbial mats.</title>
        <authorList>
            <person name="Wong H.L."/>
            <person name="Macleod F.I."/>
            <person name="White R.A. III"/>
            <person name="Burns B.P."/>
        </authorList>
    </citation>
    <scope>NUCLEOTIDE SEQUENCE</scope>
    <source>
        <strain evidence="2">Rbin_158</strain>
    </source>
</reference>
<dbReference type="AlphaFoldDB" id="A0A9D5JWY7"/>
<evidence type="ECO:0000313" key="3">
    <source>
        <dbReference type="Proteomes" id="UP000649604"/>
    </source>
</evidence>
<sequence length="230" mass="25340">MKKVLILLLVLAVNCLALSALADTIEMKDGRLIEGKYMGGTQQTIRFQADGKVAVYPIRKILAVTFSSAGPPVSQVTPTPSAVPTPSSRWGELIIEKGTTIPVRMTDSLSVNTSKEGDQFKAVLDTDLLKDHKLAAPKGSEVHGEVIDVTRDRYGDRLAITLREMVVRGQVVPLHTTIHVVENKPEERVLDVGPLNLKIVPRERARTPQIGYRTRLEFELTEPATIDISR</sequence>
<organism evidence="2 3">
    <name type="scientific">candidate division KSB3 bacterium</name>
    <dbReference type="NCBI Taxonomy" id="2044937"/>
    <lineage>
        <taxon>Bacteria</taxon>
        <taxon>candidate division KSB3</taxon>
    </lineage>
</organism>
<dbReference type="Proteomes" id="UP000649604">
    <property type="component" value="Unassembled WGS sequence"/>
</dbReference>
<evidence type="ECO:0000256" key="1">
    <source>
        <dbReference type="SAM" id="SignalP"/>
    </source>
</evidence>
<gene>
    <name evidence="2" type="ORF">GF339_13795</name>
</gene>
<comment type="caution">
    <text evidence="2">The sequence shown here is derived from an EMBL/GenBank/DDBJ whole genome shotgun (WGS) entry which is preliminary data.</text>
</comment>
<dbReference type="EMBL" id="WJJP01000445">
    <property type="protein sequence ID" value="MBD3325653.1"/>
    <property type="molecule type" value="Genomic_DNA"/>
</dbReference>